<keyword evidence="2" id="KW-1185">Reference proteome</keyword>
<dbReference type="Pfam" id="PF06169">
    <property type="entry name" value="DUF982"/>
    <property type="match status" value="1"/>
</dbReference>
<protein>
    <recommendedName>
        <fullName evidence="3">DUF982 domain-containing protein</fullName>
    </recommendedName>
</protein>
<name>A0A090DUW9_MESPL</name>
<accession>A0A090DUW9</accession>
<evidence type="ECO:0000313" key="2">
    <source>
        <dbReference type="Proteomes" id="UP000045285"/>
    </source>
</evidence>
<organism evidence="1 2">
    <name type="scientific">Mesorhizobium plurifarium</name>
    <dbReference type="NCBI Taxonomy" id="69974"/>
    <lineage>
        <taxon>Bacteria</taxon>
        <taxon>Pseudomonadati</taxon>
        <taxon>Pseudomonadota</taxon>
        <taxon>Alphaproteobacteria</taxon>
        <taxon>Hyphomicrobiales</taxon>
        <taxon>Phyllobacteriaceae</taxon>
        <taxon>Mesorhizobium</taxon>
    </lineage>
</organism>
<proteinExistence type="predicted"/>
<gene>
    <name evidence="1" type="ORF">MPL3356_280030</name>
</gene>
<dbReference type="AlphaFoldDB" id="A0A090DUW9"/>
<evidence type="ECO:0008006" key="3">
    <source>
        <dbReference type="Google" id="ProtNLM"/>
    </source>
</evidence>
<dbReference type="Proteomes" id="UP000045285">
    <property type="component" value="Unassembled WGS sequence"/>
</dbReference>
<sequence>MQDQRFETPSACRARQSGHTIYTVDRVAQAADILLNRWLASPGKKHTAARKACLNVLQGLGAVRHARKAFVEAAAEAGILVEHDPFG</sequence>
<dbReference type="STRING" id="69974.MPLDJ20_140095"/>
<dbReference type="InterPro" id="IPR010385">
    <property type="entry name" value="DUF982"/>
</dbReference>
<evidence type="ECO:0000313" key="1">
    <source>
        <dbReference type="EMBL" id="CDX18547.1"/>
    </source>
</evidence>
<dbReference type="Gene3D" id="6.10.250.730">
    <property type="match status" value="1"/>
</dbReference>
<dbReference type="EMBL" id="CCMZ01000021">
    <property type="protein sequence ID" value="CDX18547.1"/>
    <property type="molecule type" value="Genomic_DNA"/>
</dbReference>
<reference evidence="2" key="1">
    <citation type="submission" date="2014-08" db="EMBL/GenBank/DDBJ databases">
        <authorList>
            <person name="Moulin L."/>
        </authorList>
    </citation>
    <scope>NUCLEOTIDE SEQUENCE [LARGE SCALE GENOMIC DNA]</scope>
</reference>